<dbReference type="AlphaFoldDB" id="A0A1I2JD89"/>
<reference evidence="3 4" key="1">
    <citation type="submission" date="2016-10" db="EMBL/GenBank/DDBJ databases">
        <authorList>
            <person name="de Groot N.N."/>
        </authorList>
    </citation>
    <scope>NUCLEOTIDE SEQUENCE [LARGE SCALE GENOMIC DNA]</scope>
    <source>
        <strain evidence="3 4">DSM 43019</strain>
    </source>
</reference>
<feature type="region of interest" description="Disordered" evidence="1">
    <location>
        <begin position="1"/>
        <end position="39"/>
    </location>
</feature>
<evidence type="ECO:0000256" key="2">
    <source>
        <dbReference type="SAM" id="Phobius"/>
    </source>
</evidence>
<keyword evidence="2" id="KW-1133">Transmembrane helix</keyword>
<dbReference type="EMBL" id="FONV01000012">
    <property type="protein sequence ID" value="SFF52058.1"/>
    <property type="molecule type" value="Genomic_DNA"/>
</dbReference>
<sequence length="190" mass="20499">MGPREPETGAGFTPPPPRTDGEAVLPPPPERRQGVRRGRFQSRRARLALALTGGLMALLCVGGVGTFFVLYDEATEIKRTEPDAVVDSYLAATLVSRNDDEAALYQCKSGGDFQELMQFRDDTLKREKDFSVGIAVSWSSLDVKVTGSSGTVGADLKRTIAGQGGRDSSAWQFTVVDQDGWRVCGATKID</sequence>
<feature type="transmembrane region" description="Helical" evidence="2">
    <location>
        <begin position="47"/>
        <end position="71"/>
    </location>
</feature>
<name>A0A1I2JD89_9ACTN</name>
<dbReference type="Proteomes" id="UP000199645">
    <property type="component" value="Unassembled WGS sequence"/>
</dbReference>
<keyword evidence="4" id="KW-1185">Reference proteome</keyword>
<gene>
    <name evidence="3" type="ORF">SAMN05421541_11264</name>
</gene>
<proteinExistence type="predicted"/>
<dbReference type="STRING" id="35752.SAMN05421541_11264"/>
<evidence type="ECO:0000313" key="3">
    <source>
        <dbReference type="EMBL" id="SFF52058.1"/>
    </source>
</evidence>
<protein>
    <submittedName>
        <fullName evidence="3">Uncharacterized protein</fullName>
    </submittedName>
</protein>
<organism evidence="3 4">
    <name type="scientific">Actinoplanes philippinensis</name>
    <dbReference type="NCBI Taxonomy" id="35752"/>
    <lineage>
        <taxon>Bacteria</taxon>
        <taxon>Bacillati</taxon>
        <taxon>Actinomycetota</taxon>
        <taxon>Actinomycetes</taxon>
        <taxon>Micromonosporales</taxon>
        <taxon>Micromonosporaceae</taxon>
        <taxon>Actinoplanes</taxon>
    </lineage>
</organism>
<keyword evidence="2" id="KW-0812">Transmembrane</keyword>
<accession>A0A1I2JD89</accession>
<evidence type="ECO:0000313" key="4">
    <source>
        <dbReference type="Proteomes" id="UP000199645"/>
    </source>
</evidence>
<keyword evidence="2" id="KW-0472">Membrane</keyword>
<evidence type="ECO:0000256" key="1">
    <source>
        <dbReference type="SAM" id="MobiDB-lite"/>
    </source>
</evidence>